<reference evidence="1 2" key="1">
    <citation type="submission" date="2021-06" db="EMBL/GenBank/DDBJ databases">
        <title>Caerostris extrusa draft genome.</title>
        <authorList>
            <person name="Kono N."/>
            <person name="Arakawa K."/>
        </authorList>
    </citation>
    <scope>NUCLEOTIDE SEQUENCE [LARGE SCALE GENOMIC DNA]</scope>
</reference>
<comment type="caution">
    <text evidence="1">The sequence shown here is derived from an EMBL/GenBank/DDBJ whole genome shotgun (WGS) entry which is preliminary data.</text>
</comment>
<gene>
    <name evidence="1" type="ORF">CEXT_505751</name>
</gene>
<name>A0AAV4MIC2_CAEEX</name>
<keyword evidence="2" id="KW-1185">Reference proteome</keyword>
<dbReference type="AlphaFoldDB" id="A0AAV4MIC2"/>
<protein>
    <submittedName>
        <fullName evidence="1">Uncharacterized protein</fullName>
    </submittedName>
</protein>
<proteinExistence type="predicted"/>
<sequence>MTFKRTVLEGHHSNNKCVDSFRSQKYSVASHKRCHTAYPESNIRYEWTRAHVAQKTPPVKCATTTTGEQKISSAYTVTAILRTVFIITARVSHSLSGVIFWAFSSTASNEDKLPLTLMQKCALGSLLCPSVTVDRRMF</sequence>
<accession>A0AAV4MIC2</accession>
<dbReference type="Proteomes" id="UP001054945">
    <property type="component" value="Unassembled WGS sequence"/>
</dbReference>
<evidence type="ECO:0000313" key="1">
    <source>
        <dbReference type="EMBL" id="GIX72279.1"/>
    </source>
</evidence>
<evidence type="ECO:0000313" key="2">
    <source>
        <dbReference type="Proteomes" id="UP001054945"/>
    </source>
</evidence>
<dbReference type="EMBL" id="BPLR01019830">
    <property type="protein sequence ID" value="GIX72279.1"/>
    <property type="molecule type" value="Genomic_DNA"/>
</dbReference>
<organism evidence="1 2">
    <name type="scientific">Caerostris extrusa</name>
    <name type="common">Bark spider</name>
    <name type="synonym">Caerostris bankana</name>
    <dbReference type="NCBI Taxonomy" id="172846"/>
    <lineage>
        <taxon>Eukaryota</taxon>
        <taxon>Metazoa</taxon>
        <taxon>Ecdysozoa</taxon>
        <taxon>Arthropoda</taxon>
        <taxon>Chelicerata</taxon>
        <taxon>Arachnida</taxon>
        <taxon>Araneae</taxon>
        <taxon>Araneomorphae</taxon>
        <taxon>Entelegynae</taxon>
        <taxon>Araneoidea</taxon>
        <taxon>Araneidae</taxon>
        <taxon>Caerostris</taxon>
    </lineage>
</organism>